<dbReference type="GO" id="GO:0031071">
    <property type="term" value="F:cysteine desulfurase activity"/>
    <property type="evidence" value="ECO:0007669"/>
    <property type="project" value="UniProtKB-EC"/>
</dbReference>
<dbReference type="InterPro" id="IPR000192">
    <property type="entry name" value="Aminotrans_V_dom"/>
</dbReference>
<dbReference type="PANTHER" id="PTHR43586">
    <property type="entry name" value="CYSTEINE DESULFURASE"/>
    <property type="match status" value="1"/>
</dbReference>
<feature type="domain" description="Aminotransferase class V" evidence="2">
    <location>
        <begin position="74"/>
        <end position="288"/>
    </location>
</feature>
<evidence type="ECO:0000313" key="4">
    <source>
        <dbReference type="Proteomes" id="UP000193077"/>
    </source>
</evidence>
<feature type="domain" description="Aminotransferase class V" evidence="2">
    <location>
        <begin position="350"/>
        <end position="449"/>
    </location>
</feature>
<keyword evidence="3" id="KW-0808">Transferase</keyword>
<reference evidence="3 4" key="1">
    <citation type="submission" date="2017-03" db="EMBL/GenBank/DDBJ databases">
        <authorList>
            <person name="Afonso C.L."/>
            <person name="Miller P.J."/>
            <person name="Scott M.A."/>
            <person name="Spackman E."/>
            <person name="Goraichik I."/>
            <person name="Dimitrov K.M."/>
            <person name="Suarez D.L."/>
            <person name="Swayne D.E."/>
        </authorList>
    </citation>
    <scope>NUCLEOTIDE SEQUENCE [LARGE SCALE GENOMIC DNA]</scope>
    <source>
        <strain evidence="3 4">CECT 7639</strain>
    </source>
</reference>
<organism evidence="3 4">
    <name type="scientific">Falsiruegeria litorea R37</name>
    <dbReference type="NCBI Taxonomy" id="1200284"/>
    <lineage>
        <taxon>Bacteria</taxon>
        <taxon>Pseudomonadati</taxon>
        <taxon>Pseudomonadota</taxon>
        <taxon>Alphaproteobacteria</taxon>
        <taxon>Rhodobacterales</taxon>
        <taxon>Roseobacteraceae</taxon>
        <taxon>Falsiruegeria</taxon>
    </lineage>
</organism>
<dbReference type="Pfam" id="PF00266">
    <property type="entry name" value="Aminotran_5"/>
    <property type="match status" value="2"/>
</dbReference>
<keyword evidence="1" id="KW-0663">Pyridoxal phosphate</keyword>
<gene>
    <name evidence="3" type="primary">sufS_1</name>
    <name evidence="3" type="ORF">TRL7639_02024</name>
</gene>
<dbReference type="Proteomes" id="UP000193077">
    <property type="component" value="Unassembled WGS sequence"/>
</dbReference>
<dbReference type="Gene3D" id="3.40.640.10">
    <property type="entry name" value="Type I PLP-dependent aspartate aminotransferase-like (Major domain)"/>
    <property type="match status" value="1"/>
</dbReference>
<dbReference type="InterPro" id="IPR015422">
    <property type="entry name" value="PyrdxlP-dep_Trfase_small"/>
</dbReference>
<evidence type="ECO:0000256" key="1">
    <source>
        <dbReference type="ARBA" id="ARBA00022898"/>
    </source>
</evidence>
<protein>
    <submittedName>
        <fullName evidence="3">Cysteine desulfurase</fullName>
        <ecNumber evidence="3">2.8.1.7</ecNumber>
    </submittedName>
</protein>
<dbReference type="AlphaFoldDB" id="A0A1Y5SFA8"/>
<name>A0A1Y5SFA8_9RHOB</name>
<keyword evidence="4" id="KW-1185">Reference proteome</keyword>
<dbReference type="Gene3D" id="3.90.1150.10">
    <property type="entry name" value="Aspartate Aminotransferase, domain 1"/>
    <property type="match status" value="1"/>
</dbReference>
<proteinExistence type="predicted"/>
<dbReference type="EC" id="2.8.1.7" evidence="3"/>
<dbReference type="InterPro" id="IPR015424">
    <property type="entry name" value="PyrdxlP-dep_Trfase"/>
</dbReference>
<dbReference type="EMBL" id="FWFO01000001">
    <property type="protein sequence ID" value="SLN39503.1"/>
    <property type="molecule type" value="Genomic_DNA"/>
</dbReference>
<dbReference type="PANTHER" id="PTHR43586:SF21">
    <property type="entry name" value="PYRIDOXAL PHOSPHATE (PLP)-DEPENDENT ASPARTATE AMINOTRANSFERASE SUPERFAMILY"/>
    <property type="match status" value="1"/>
</dbReference>
<dbReference type="InterPro" id="IPR015421">
    <property type="entry name" value="PyrdxlP-dep_Trfase_major"/>
</dbReference>
<accession>A0A1Y5SFA8</accession>
<dbReference type="SUPFAM" id="SSF53383">
    <property type="entry name" value="PLP-dependent transferases"/>
    <property type="match status" value="1"/>
</dbReference>
<sequence>MGCRDVALSLHEEWRRHGSAGRPALFRNPRNMDGATGRDVELDKDILAMTTLDIDFVRAQFPAFSEPVLQGQAFFENAGGSYTCQQVINRLTRYYTQRKVQPYAPYDASRLAGEEMDEARARMAAILGVDADELSFGPSTTQNTYVLAQAFRQWMKPGEAIIVTNQDHEANSGPWRRLADEGIEVREWAIDLETGHLNPSDLENLLDDKVRLVCFPHCSNVVGEINPVTEITAIAHAAGAFVCVDGVSYAPHGFANVGELGPDIYLFSAYKTYGPHQGCMVIRRALGELLPNQAHYFNADVLYKRFTPAGPDHAQVAACAGMADYIDDLSAHHGGPSEGLAEKGAFAHDLMRAHEVALLQPLLDAVKDRNSVQLIGPADAELRAPTVALGLNRAAEPVAAELAKHGIMAGGGDFYAVRALQAMGIDPEKQGVLRLSFTHYTSQDEVDKLIAALDHVL</sequence>
<evidence type="ECO:0000313" key="3">
    <source>
        <dbReference type="EMBL" id="SLN39503.1"/>
    </source>
</evidence>
<evidence type="ECO:0000259" key="2">
    <source>
        <dbReference type="Pfam" id="PF00266"/>
    </source>
</evidence>